<dbReference type="PROSITE" id="PS50878">
    <property type="entry name" value="RT_POL"/>
    <property type="match status" value="1"/>
</dbReference>
<name>A0A8C6WQU1_9GOBI</name>
<dbReference type="InterPro" id="IPR000477">
    <property type="entry name" value="RT_dom"/>
</dbReference>
<reference evidence="2" key="2">
    <citation type="submission" date="2025-09" db="UniProtKB">
        <authorList>
            <consortium name="Ensembl"/>
        </authorList>
    </citation>
    <scope>IDENTIFICATION</scope>
</reference>
<dbReference type="Pfam" id="PF00078">
    <property type="entry name" value="RVT_1"/>
    <property type="match status" value="1"/>
</dbReference>
<protein>
    <recommendedName>
        <fullName evidence="1">Reverse transcriptase domain-containing protein</fullName>
    </recommendedName>
</protein>
<dbReference type="CDD" id="cd01650">
    <property type="entry name" value="RT_nLTR_like"/>
    <property type="match status" value="1"/>
</dbReference>
<dbReference type="AlphaFoldDB" id="A0A8C6WQU1"/>
<dbReference type="InterPro" id="IPR043502">
    <property type="entry name" value="DNA/RNA_pol_sf"/>
</dbReference>
<dbReference type="Proteomes" id="UP000694523">
    <property type="component" value="Unplaced"/>
</dbReference>
<evidence type="ECO:0000313" key="3">
    <source>
        <dbReference type="Proteomes" id="UP000694523"/>
    </source>
</evidence>
<dbReference type="PANTHER" id="PTHR33332">
    <property type="entry name" value="REVERSE TRANSCRIPTASE DOMAIN-CONTAINING PROTEIN"/>
    <property type="match status" value="1"/>
</dbReference>
<reference evidence="2" key="1">
    <citation type="submission" date="2025-08" db="UniProtKB">
        <authorList>
            <consortium name="Ensembl"/>
        </authorList>
    </citation>
    <scope>IDENTIFICATION</scope>
</reference>
<proteinExistence type="predicted"/>
<dbReference type="SUPFAM" id="SSF56672">
    <property type="entry name" value="DNA/RNA polymerases"/>
    <property type="match status" value="1"/>
</dbReference>
<evidence type="ECO:0000313" key="2">
    <source>
        <dbReference type="Ensembl" id="ENSNMLP00000025154.1"/>
    </source>
</evidence>
<dbReference type="Ensembl" id="ENSNMLT00000028125.1">
    <property type="protein sequence ID" value="ENSNMLP00000025154.1"/>
    <property type="gene ID" value="ENSNMLG00000016095.1"/>
</dbReference>
<feature type="domain" description="Reverse transcriptase" evidence="1">
    <location>
        <begin position="267"/>
        <end position="539"/>
    </location>
</feature>
<sequence>MRKTKVPKQGQKFICRRTFKHFKENDFIAEVSNIDWSEVTQEQDPNKAVVVFNNLITKVIDKHAPMRKQAVRNVSAPWLDKDLKQYMKHRDKVRTEAIKTNNLAKWNEYRKLRNFVTKLNKNKKRLYYHKKINEVKSDSTKVWSTLNELMGKKTRFAPTFLEGDGIYLTKPREIANYLSQSFTNKIKKFRNDMEVRPEENISYQLIRKYIMQTKNCTFKFAEVTEDDVKKLLKESKEKPSGTDNIEVRLLKMVVDLILLPVSHIINLSLRKHIFPSPWKMAKLIPLIKNNKEPLSGQNSRPISLLPALSKIMEKVAYDQIQDYFTAHGLNTIYQHAYKMGHSTTTALTQITDHWLQEIDNKKIVGTIFLDLSAAFDLLDHAILLNKLKCYGFQLPALKWLESYLSNREYKVYFNGNYSDVGYMDCGVPQGSCLGPLLFSIFTNDLPLVLKHATMAIYADDTTLFASAQTDCQLNNILNEELALVTQWIRANKLVVNVEKTKCMVVGSKHLLKTTQMLYLTSGNTRIEQVDLAKLLGVIVDSRLSWTSQINYVLQKMGRSMGIIKYCRKCIPRWLTKQLVQSLVLSYLDYASVVWSNTSENNLHKLQVAQNKAARIVLGCPYRTNVRTMHDSLAWLTVKCRLKYFLITFIRNIIMTKIPKVIHNKLSFFSDNHSYGTRQTSVTRCALPCCKTNQMQRTVCYRAMVAWNALPGFLLSENSKRCFQKKLKVFLFTQE</sequence>
<organism evidence="2 3">
    <name type="scientific">Neogobius melanostomus</name>
    <name type="common">round goby</name>
    <dbReference type="NCBI Taxonomy" id="47308"/>
    <lineage>
        <taxon>Eukaryota</taxon>
        <taxon>Metazoa</taxon>
        <taxon>Chordata</taxon>
        <taxon>Craniata</taxon>
        <taxon>Vertebrata</taxon>
        <taxon>Euteleostomi</taxon>
        <taxon>Actinopterygii</taxon>
        <taxon>Neopterygii</taxon>
        <taxon>Teleostei</taxon>
        <taxon>Neoteleostei</taxon>
        <taxon>Acanthomorphata</taxon>
        <taxon>Gobiaria</taxon>
        <taxon>Gobiiformes</taxon>
        <taxon>Gobioidei</taxon>
        <taxon>Gobiidae</taxon>
        <taxon>Benthophilinae</taxon>
        <taxon>Neogobiini</taxon>
        <taxon>Neogobius</taxon>
    </lineage>
</organism>
<keyword evidence="3" id="KW-1185">Reference proteome</keyword>
<accession>A0A8C6WQU1</accession>
<evidence type="ECO:0000259" key="1">
    <source>
        <dbReference type="PROSITE" id="PS50878"/>
    </source>
</evidence>